<evidence type="ECO:0008006" key="3">
    <source>
        <dbReference type="Google" id="ProtNLM"/>
    </source>
</evidence>
<dbReference type="GO" id="GO:0003676">
    <property type="term" value="F:nucleic acid binding"/>
    <property type="evidence" value="ECO:0007669"/>
    <property type="project" value="InterPro"/>
</dbReference>
<protein>
    <recommendedName>
        <fullName evidence="3">CCHC-type domain-containing protein</fullName>
    </recommendedName>
</protein>
<dbReference type="InterPro" id="IPR036875">
    <property type="entry name" value="Znf_CCHC_sf"/>
</dbReference>
<gene>
    <name evidence="2" type="ORF">Tci_040494</name>
</gene>
<accession>A0A6L2M3E1</accession>
<reference evidence="2" key="1">
    <citation type="journal article" date="2019" name="Sci. Rep.">
        <title>Draft genome of Tanacetum cinerariifolium, the natural source of mosquito coil.</title>
        <authorList>
            <person name="Yamashiro T."/>
            <person name="Shiraishi A."/>
            <person name="Satake H."/>
            <person name="Nakayama K."/>
        </authorList>
    </citation>
    <scope>NUCLEOTIDE SEQUENCE</scope>
</reference>
<dbReference type="GO" id="GO:0008270">
    <property type="term" value="F:zinc ion binding"/>
    <property type="evidence" value="ECO:0007669"/>
    <property type="project" value="InterPro"/>
</dbReference>
<name>A0A6L2M3E1_TANCI</name>
<dbReference type="SUPFAM" id="SSF57756">
    <property type="entry name" value="Retrovirus zinc finger-like domains"/>
    <property type="match status" value="1"/>
</dbReference>
<dbReference type="AlphaFoldDB" id="A0A6L2M3E1"/>
<sequence>MIIAGADNHPPMLEKSLYDSWKSRMEHYMENREKGRMILNSVQNGLLIWLTITDDDGTTRTKKGNNTGGQARVVKCYNCQGVGQMARQCTQPERHRNATGDLDPYDSDCDDVSNAKVVLMANLSSYVVDFSNNEIHSDSNIISYSQYLQETQLGAIQDTNVHAQLDSIILSMIEQMSEQMINYVNNLEKANQEKNNESLTVELERYKERVKTFKQRLNIDLSTCEKMIDSKMDDMIKEKFALKQQIDLLEQNLSNQVKEKKSLLQTFIVFKNESEEKENKYIDKEIDLERKIKELDTIVYKVGQSAQTVHMLTKPQGFYDDTHKQALVYQNPFFFKKAQRIKLTLYDGSVISSQHVASPVIDDEETLLLL</sequence>
<proteinExistence type="predicted"/>
<feature type="coiled-coil region" evidence="1">
    <location>
        <begin position="173"/>
        <end position="266"/>
    </location>
</feature>
<evidence type="ECO:0000256" key="1">
    <source>
        <dbReference type="SAM" id="Coils"/>
    </source>
</evidence>
<organism evidence="2">
    <name type="scientific">Tanacetum cinerariifolium</name>
    <name type="common">Dalmatian daisy</name>
    <name type="synonym">Chrysanthemum cinerariifolium</name>
    <dbReference type="NCBI Taxonomy" id="118510"/>
    <lineage>
        <taxon>Eukaryota</taxon>
        <taxon>Viridiplantae</taxon>
        <taxon>Streptophyta</taxon>
        <taxon>Embryophyta</taxon>
        <taxon>Tracheophyta</taxon>
        <taxon>Spermatophyta</taxon>
        <taxon>Magnoliopsida</taxon>
        <taxon>eudicotyledons</taxon>
        <taxon>Gunneridae</taxon>
        <taxon>Pentapetalae</taxon>
        <taxon>asterids</taxon>
        <taxon>campanulids</taxon>
        <taxon>Asterales</taxon>
        <taxon>Asteraceae</taxon>
        <taxon>Asteroideae</taxon>
        <taxon>Anthemideae</taxon>
        <taxon>Anthemidinae</taxon>
        <taxon>Tanacetum</taxon>
    </lineage>
</organism>
<keyword evidence="1" id="KW-0175">Coiled coil</keyword>
<dbReference type="EMBL" id="BKCJ010005764">
    <property type="protein sequence ID" value="GEU68516.1"/>
    <property type="molecule type" value="Genomic_DNA"/>
</dbReference>
<comment type="caution">
    <text evidence="2">The sequence shown here is derived from an EMBL/GenBank/DDBJ whole genome shotgun (WGS) entry which is preliminary data.</text>
</comment>
<evidence type="ECO:0000313" key="2">
    <source>
        <dbReference type="EMBL" id="GEU68516.1"/>
    </source>
</evidence>